<evidence type="ECO:0000313" key="2">
    <source>
        <dbReference type="Proteomes" id="UP000297777"/>
    </source>
</evidence>
<organism evidence="1 2">
    <name type="scientific">Botrytis tulipae</name>
    <dbReference type="NCBI Taxonomy" id="87230"/>
    <lineage>
        <taxon>Eukaryota</taxon>
        <taxon>Fungi</taxon>
        <taxon>Dikarya</taxon>
        <taxon>Ascomycota</taxon>
        <taxon>Pezizomycotina</taxon>
        <taxon>Leotiomycetes</taxon>
        <taxon>Helotiales</taxon>
        <taxon>Sclerotiniaceae</taxon>
        <taxon>Botrytis</taxon>
    </lineage>
</organism>
<comment type="caution">
    <text evidence="1">The sequence shown here is derived from an EMBL/GenBank/DDBJ whole genome shotgun (WGS) entry which is preliminary data.</text>
</comment>
<dbReference type="Proteomes" id="UP000297777">
    <property type="component" value="Unassembled WGS sequence"/>
</dbReference>
<protein>
    <recommendedName>
        <fullName evidence="3">Fungal N-terminal domain-containing protein</fullName>
    </recommendedName>
</protein>
<dbReference type="EMBL" id="PQXH01000006">
    <property type="protein sequence ID" value="TGO19067.1"/>
    <property type="molecule type" value="Genomic_DNA"/>
</dbReference>
<reference evidence="1 2" key="1">
    <citation type="submission" date="2017-12" db="EMBL/GenBank/DDBJ databases">
        <title>Comparative genomics of Botrytis spp.</title>
        <authorList>
            <person name="Valero-Jimenez C.A."/>
            <person name="Tapia P."/>
            <person name="Veloso J."/>
            <person name="Silva-Moreno E."/>
            <person name="Staats M."/>
            <person name="Valdes J.H."/>
            <person name="Van Kan J.A.L."/>
        </authorList>
    </citation>
    <scope>NUCLEOTIDE SEQUENCE [LARGE SCALE GENOMIC DNA]</scope>
    <source>
        <strain evidence="1 2">Bt9001</strain>
    </source>
</reference>
<evidence type="ECO:0000313" key="1">
    <source>
        <dbReference type="EMBL" id="TGO19067.1"/>
    </source>
</evidence>
<proteinExistence type="predicted"/>
<accession>A0A4Z1FC80</accession>
<dbReference type="AlphaFoldDB" id="A0A4Z1FC80"/>
<dbReference type="OrthoDB" id="3200163at2759"/>
<gene>
    <name evidence="1" type="ORF">BTUL_0006g01020</name>
</gene>
<name>A0A4Z1FC80_9HELO</name>
<keyword evidence="2" id="KW-1185">Reference proteome</keyword>
<sequence length="774" mass="88179">MAEAAVAAVSLGASVISFIGLTGQILQGCQYICDCFDDINGAPKEILNILEQLKCFEKGLRNFQYTLEKVKQSTDISESEDEIKLALELSGLTVKELQEFVNKYKRNGRNDWWKSFRFAKKKNIFTKYASRLYQAKIDIIGIQSRLNLMITTDIQQMVIATATTQSTTKKKFLLVIGPTKMSHVPFTDIYTGLDPILAQIVKNSVNMALKDFNFNNLSDTGAETVSKNLLGNNEKLPITRDCGGSLLDGLTNSRVVKQTTTRSTINAWLATIVIRSTTTTLEQRFGDNTSNSEEPLVTSKTTHKIDIRPNYLIQARYLVFIDQQRRGSIFGCSDMRLRCYNNVPLDAPIAEACRMGDLSMVRRLFAEGKASINDMTLSSEAWTMSSLLFHVWEKCYYTISMVNDDTCGCRISGTVARLSKLFKVMEYLIEAGTDLSDSTPNHGTGITPWFWRVVHKLFGCHPLIVPYLEQLIRLILRRSIDDPFEHNGILESRLQDGIWYSMVAQSIPCVKTQEIWPLIAIKSIKDELESSKQLSWNHLEEPPWALLHDPQGLYTQRVLQSFKFEDSTLESYCIDIFKSFVISSKDHDHLYPRIRERIIQCLKAGMKLNHASQRKRIPYGVTLYSTYRKIGGVEFLRSILHDASYKNLEINEIFEQASCIMLEASLNSIRPSRIIEEGIAVLNTVEMLNPELALSQKLLMLDPGYQRFFPGEAIPDGFTETLAMMHEAESLRKSKVQLFNYYTITWETEDDYILIHLLPDDTQATLRHSLELYD</sequence>
<evidence type="ECO:0008006" key="3">
    <source>
        <dbReference type="Google" id="ProtNLM"/>
    </source>
</evidence>